<feature type="domain" description="C-methyltransferase" evidence="2">
    <location>
        <begin position="247"/>
        <end position="405"/>
    </location>
</feature>
<dbReference type="Proteomes" id="UP000001591">
    <property type="component" value="Chromosome"/>
</dbReference>
<dbReference type="InterPro" id="IPR013691">
    <property type="entry name" value="MeTrfase_14"/>
</dbReference>
<evidence type="ECO:0000313" key="3">
    <source>
        <dbReference type="EMBL" id="ACJ01121.1"/>
    </source>
</evidence>
<reference evidence="3 4" key="1">
    <citation type="journal article" date="2010" name="BMC Genomics">
        <title>Metabolic flexibility revealed in the genome of the cyst-forming alpha-1 proteobacterium Rhodospirillum centenum.</title>
        <authorList>
            <person name="Lu Y.K."/>
            <person name="Marden J."/>
            <person name="Han M."/>
            <person name="Swingley W.D."/>
            <person name="Mastrian S.D."/>
            <person name="Chowdhury S.R."/>
            <person name="Hao J."/>
            <person name="Helmy T."/>
            <person name="Kim S."/>
            <person name="Kurdoglu A.A."/>
            <person name="Matthies H.J."/>
            <person name="Rollo D."/>
            <person name="Stothard P."/>
            <person name="Blankenship R.E."/>
            <person name="Bauer C.E."/>
            <person name="Touchman J.W."/>
        </authorList>
    </citation>
    <scope>NUCLEOTIDE SEQUENCE [LARGE SCALE GENOMIC DNA]</scope>
    <source>
        <strain evidence="4">ATCC 51521 / SW</strain>
    </source>
</reference>
<dbReference type="InterPro" id="IPR029063">
    <property type="entry name" value="SAM-dependent_MTases_sf"/>
</dbReference>
<evidence type="ECO:0000313" key="4">
    <source>
        <dbReference type="Proteomes" id="UP000001591"/>
    </source>
</evidence>
<dbReference type="EMBL" id="CP000613">
    <property type="protein sequence ID" value="ACJ01121.1"/>
    <property type="molecule type" value="Genomic_DNA"/>
</dbReference>
<dbReference type="Gene3D" id="6.10.250.3100">
    <property type="match status" value="1"/>
</dbReference>
<dbReference type="Gene3D" id="6.20.50.110">
    <property type="entry name" value="Methyltransferase, zinc-binding domain"/>
    <property type="match status" value="1"/>
</dbReference>
<proteinExistence type="predicted"/>
<gene>
    <name evidence="3" type="ordered locus">RC1_3778</name>
</gene>
<protein>
    <submittedName>
        <fullName evidence="3">Methyltransferase, putative</fullName>
    </submittedName>
</protein>
<feature type="domain" description="Methyltransferase putative zinc binding" evidence="1">
    <location>
        <begin position="7"/>
        <end position="68"/>
    </location>
</feature>
<dbReference type="KEGG" id="rce:RC1_3778"/>
<evidence type="ECO:0000259" key="2">
    <source>
        <dbReference type="Pfam" id="PF08484"/>
    </source>
</evidence>
<dbReference type="PANTHER" id="PTHR43861">
    <property type="entry name" value="TRANS-ACONITATE 2-METHYLTRANSFERASE-RELATED"/>
    <property type="match status" value="1"/>
</dbReference>
<keyword evidence="3" id="KW-0808">Transferase</keyword>
<dbReference type="Gene3D" id="3.40.50.150">
    <property type="entry name" value="Vaccinia Virus protein VP39"/>
    <property type="match status" value="1"/>
</dbReference>
<dbReference type="STRING" id="414684.RC1_3778"/>
<dbReference type="PANTHER" id="PTHR43861:SF5">
    <property type="entry name" value="BLL5978 PROTEIN"/>
    <property type="match status" value="1"/>
</dbReference>
<dbReference type="Pfam" id="PF08421">
    <property type="entry name" value="Methyltransf_13"/>
    <property type="match status" value="1"/>
</dbReference>
<dbReference type="GO" id="GO:0008168">
    <property type="term" value="F:methyltransferase activity"/>
    <property type="evidence" value="ECO:0007669"/>
    <property type="project" value="UniProtKB-KW"/>
</dbReference>
<dbReference type="HOGENOM" id="CLU_038800_1_0_5"/>
<keyword evidence="4" id="KW-1185">Reference proteome</keyword>
<name>B6IXU7_RHOCS</name>
<dbReference type="AlphaFoldDB" id="B6IXU7"/>
<evidence type="ECO:0000259" key="1">
    <source>
        <dbReference type="Pfam" id="PF08421"/>
    </source>
</evidence>
<dbReference type="Pfam" id="PF08484">
    <property type="entry name" value="Methyltransf_14"/>
    <property type="match status" value="1"/>
</dbReference>
<dbReference type="OrthoDB" id="9815644at2"/>
<keyword evidence="3" id="KW-0489">Methyltransferase</keyword>
<dbReference type="InterPro" id="IPR038576">
    <property type="entry name" value="Methyltransf_Zn-bd_dom_put_sf"/>
</dbReference>
<organism evidence="3 4">
    <name type="scientific">Rhodospirillum centenum (strain ATCC 51521 / SW)</name>
    <dbReference type="NCBI Taxonomy" id="414684"/>
    <lineage>
        <taxon>Bacteria</taxon>
        <taxon>Pseudomonadati</taxon>
        <taxon>Pseudomonadota</taxon>
        <taxon>Alphaproteobacteria</taxon>
        <taxon>Rhodospirillales</taxon>
        <taxon>Rhodospirillaceae</taxon>
        <taxon>Rhodospirillum</taxon>
    </lineage>
</organism>
<dbReference type="InterPro" id="IPR013630">
    <property type="entry name" value="Methyltransf_Zn-bd_dom_put"/>
</dbReference>
<dbReference type="RefSeq" id="WP_012568894.1">
    <property type="nucleotide sequence ID" value="NC_011420.2"/>
</dbReference>
<dbReference type="GO" id="GO:0032259">
    <property type="term" value="P:methylation"/>
    <property type="evidence" value="ECO:0007669"/>
    <property type="project" value="UniProtKB-KW"/>
</dbReference>
<dbReference type="SUPFAM" id="SSF53335">
    <property type="entry name" value="S-adenosyl-L-methionine-dependent methyltransferases"/>
    <property type="match status" value="1"/>
</dbReference>
<accession>B6IXU7</accession>
<dbReference type="eggNOG" id="COG0500">
    <property type="taxonomic scope" value="Bacteria"/>
</dbReference>
<dbReference type="Gene3D" id="3.40.50.720">
    <property type="entry name" value="NAD(P)-binding Rossmann-like Domain"/>
    <property type="match status" value="1"/>
</dbReference>
<sequence length="410" mass="44684">MSAPLSCRACGAPLRHSFVDLGKTPLANSYLDPDRAGEAEAVYDLHARVCDACFLVQVEDVVPAEAIFTDYAYFSSYSESWVEHARRYALGMIGRFGLDGRSQVVEVASNDGYLLRHFVAAGIPVLGIEPAANVAAVARAQGVPTETVFFGRETARDLRDRGLAADLIAANNVLAHVPDINGFVAGIAALLKPAGVWTVEFPHLLNLIEQVQFDTIYHEHFSYLSLLAVESILERNGLRAFDVEELPTHGGSLRVFVGHRDGPHGPCPGLDAVRAREARAGLDRLETYAGFGERVRKVRDDLLGFLAGARREGRAVAAYGAAAKGNTLLNYCGIGTDDIRFVVDRSPHKQGRLLPGSHIPILPLEVVERERPDYLLILPWNLREEIAGAMAGIRGWGGRFVVAIPRLEVF</sequence>
<dbReference type="Pfam" id="PF13489">
    <property type="entry name" value="Methyltransf_23"/>
    <property type="match status" value="1"/>
</dbReference>